<sequence length="340" mass="34184">MPAGPGPSRRAVLGGTALLALPALWGCSGGGAPRAAAPGPDVAVLSAAIAAEQDLIARYEAARGAHASLAEQVDPAIAHHREHLAVLRRHHVPGSGKQANGEQVSGGATTPAAGRQQVPGSPSQALASLRTAEARIAARYAADAGKSAPGLAQLLASIGACAAGHSGASGAAKKTAPPPGAALPPARGLTLRALQSALATEHAAVYGYGVLGSRITGGPHETAQAYWNAHRVQRDALMALLTARQAKPVAAAAAYRLPVRVTSTRSAAQLAVRLEDDLTVAYVGLSGAQDAELRDQAARAAQEAMIRADRWRATAGMPVSHAAFPGLPASALAPKPRPGA</sequence>
<keyword evidence="4" id="KW-1185">Reference proteome</keyword>
<evidence type="ECO:0000313" key="3">
    <source>
        <dbReference type="EMBL" id="GAA2575337.1"/>
    </source>
</evidence>
<dbReference type="RefSeq" id="WP_344537157.1">
    <property type="nucleotide sequence ID" value="NZ_BAAATD010000001.1"/>
</dbReference>
<dbReference type="PROSITE" id="PS51318">
    <property type="entry name" value="TAT"/>
    <property type="match status" value="1"/>
</dbReference>
<dbReference type="Proteomes" id="UP001501509">
    <property type="component" value="Unassembled WGS sequence"/>
</dbReference>
<dbReference type="Pfam" id="PF14530">
    <property type="entry name" value="DUF4439"/>
    <property type="match status" value="1"/>
</dbReference>
<feature type="region of interest" description="Disordered" evidence="1">
    <location>
        <begin position="92"/>
        <end position="126"/>
    </location>
</feature>
<feature type="compositionally biased region" description="Polar residues" evidence="1">
    <location>
        <begin position="97"/>
        <end position="108"/>
    </location>
</feature>
<evidence type="ECO:0000256" key="1">
    <source>
        <dbReference type="SAM" id="MobiDB-lite"/>
    </source>
</evidence>
<dbReference type="CDD" id="cd00657">
    <property type="entry name" value="Ferritin_like"/>
    <property type="match status" value="1"/>
</dbReference>
<feature type="domain" description="DUF4439" evidence="2">
    <location>
        <begin position="193"/>
        <end position="328"/>
    </location>
</feature>
<dbReference type="SUPFAM" id="SSF47240">
    <property type="entry name" value="Ferritin-like"/>
    <property type="match status" value="1"/>
</dbReference>
<dbReference type="InterPro" id="IPR009078">
    <property type="entry name" value="Ferritin-like_SF"/>
</dbReference>
<dbReference type="InterPro" id="IPR012347">
    <property type="entry name" value="Ferritin-like"/>
</dbReference>
<dbReference type="InterPro" id="IPR006311">
    <property type="entry name" value="TAT_signal"/>
</dbReference>
<comment type="caution">
    <text evidence="3">The sequence shown here is derived from an EMBL/GenBank/DDBJ whole genome shotgun (WGS) entry which is preliminary data.</text>
</comment>
<reference evidence="3 4" key="1">
    <citation type="journal article" date="2019" name="Int. J. Syst. Evol. Microbiol.">
        <title>The Global Catalogue of Microorganisms (GCM) 10K type strain sequencing project: providing services to taxonomists for standard genome sequencing and annotation.</title>
        <authorList>
            <consortium name="The Broad Institute Genomics Platform"/>
            <consortium name="The Broad Institute Genome Sequencing Center for Infectious Disease"/>
            <person name="Wu L."/>
            <person name="Ma J."/>
        </authorList>
    </citation>
    <scope>NUCLEOTIDE SEQUENCE [LARGE SCALE GENOMIC DNA]</scope>
    <source>
        <strain evidence="3 4">JCM 6833</strain>
    </source>
</reference>
<evidence type="ECO:0000259" key="2">
    <source>
        <dbReference type="Pfam" id="PF14530"/>
    </source>
</evidence>
<name>A0ABN3PC07_9ACTN</name>
<dbReference type="Gene3D" id="1.20.1260.10">
    <property type="match status" value="1"/>
</dbReference>
<proteinExistence type="predicted"/>
<gene>
    <name evidence="3" type="ORF">GCM10010411_04420</name>
</gene>
<accession>A0ABN3PC07</accession>
<dbReference type="InterPro" id="IPR029447">
    <property type="entry name" value="DUF4439"/>
</dbReference>
<organism evidence="3 4">
    <name type="scientific">Actinomadura fulvescens</name>
    <dbReference type="NCBI Taxonomy" id="46160"/>
    <lineage>
        <taxon>Bacteria</taxon>
        <taxon>Bacillati</taxon>
        <taxon>Actinomycetota</taxon>
        <taxon>Actinomycetes</taxon>
        <taxon>Streptosporangiales</taxon>
        <taxon>Thermomonosporaceae</taxon>
        <taxon>Actinomadura</taxon>
    </lineage>
</organism>
<protein>
    <recommendedName>
        <fullName evidence="2">DUF4439 domain-containing protein</fullName>
    </recommendedName>
</protein>
<evidence type="ECO:0000313" key="4">
    <source>
        <dbReference type="Proteomes" id="UP001501509"/>
    </source>
</evidence>
<dbReference type="EMBL" id="BAAATD010000001">
    <property type="protein sequence ID" value="GAA2575337.1"/>
    <property type="molecule type" value="Genomic_DNA"/>
</dbReference>